<proteinExistence type="predicted"/>
<reference evidence="3" key="1">
    <citation type="submission" date="2015-12" db="EMBL/GenBank/DDBJ databases">
        <title>Gene expression during late stages of embryo sac development: a critical building block for successful pollen-pistil interactions.</title>
        <authorList>
            <person name="Liu Y."/>
            <person name="Joly V."/>
            <person name="Sabar M."/>
            <person name="Matton D.P."/>
        </authorList>
    </citation>
    <scope>NUCLEOTIDE SEQUENCE</scope>
</reference>
<feature type="domain" description="UBA" evidence="2">
    <location>
        <begin position="148"/>
        <end position="196"/>
    </location>
</feature>
<protein>
    <submittedName>
        <fullName evidence="3">Putative ovule protein</fullName>
    </submittedName>
</protein>
<name>A0A0V0I2U9_SOLCH</name>
<evidence type="ECO:0000256" key="1">
    <source>
        <dbReference type="SAM" id="MobiDB-lite"/>
    </source>
</evidence>
<organism evidence="3">
    <name type="scientific">Solanum chacoense</name>
    <name type="common">Chaco potato</name>
    <dbReference type="NCBI Taxonomy" id="4108"/>
    <lineage>
        <taxon>Eukaryota</taxon>
        <taxon>Viridiplantae</taxon>
        <taxon>Streptophyta</taxon>
        <taxon>Embryophyta</taxon>
        <taxon>Tracheophyta</taxon>
        <taxon>Spermatophyta</taxon>
        <taxon>Magnoliopsida</taxon>
        <taxon>eudicotyledons</taxon>
        <taxon>Gunneridae</taxon>
        <taxon>Pentapetalae</taxon>
        <taxon>asterids</taxon>
        <taxon>lamiids</taxon>
        <taxon>Solanales</taxon>
        <taxon>Solanaceae</taxon>
        <taxon>Solanoideae</taxon>
        <taxon>Solaneae</taxon>
        <taxon>Solanum</taxon>
    </lineage>
</organism>
<evidence type="ECO:0000313" key="3">
    <source>
        <dbReference type="EMBL" id="JAP26927.1"/>
    </source>
</evidence>
<feature type="region of interest" description="Disordered" evidence="1">
    <location>
        <begin position="126"/>
        <end position="154"/>
    </location>
</feature>
<feature type="compositionally biased region" description="Low complexity" evidence="1">
    <location>
        <begin position="128"/>
        <end position="147"/>
    </location>
</feature>
<dbReference type="Gene3D" id="3.30.200.90">
    <property type="match status" value="1"/>
</dbReference>
<accession>A0A0V0I2U9</accession>
<dbReference type="SUPFAM" id="SSF46934">
    <property type="entry name" value="UBA-like"/>
    <property type="match status" value="1"/>
</dbReference>
<sequence>MYNRPIHIYSYSTEPINTFHGSYNTDSPPVRLSFHHGNHYNSLVDPRRLTVGAGLGFSSLQGRNVDKDQVKAAIKAQQDQQIDNALLAEGRFYSDLELTEKEIERMVVEASRAEYVSNDKFRQQLGCRETSTSSAEPSSSGARSSGSDTHEEGSREVLSDCIQIMLSMGFSYARVIEAYSIFGDDVDSMVCYLIETSNSSRRKGKATE</sequence>
<dbReference type="InterPro" id="IPR038765">
    <property type="entry name" value="Papain-like_cys_pep_sf"/>
</dbReference>
<dbReference type="AlphaFoldDB" id="A0A0V0I2U9"/>
<dbReference type="PROSITE" id="PS50030">
    <property type="entry name" value="UBA"/>
    <property type="match status" value="1"/>
</dbReference>
<evidence type="ECO:0000259" key="2">
    <source>
        <dbReference type="PROSITE" id="PS50030"/>
    </source>
</evidence>
<dbReference type="SUPFAM" id="SSF54001">
    <property type="entry name" value="Cysteine proteinases"/>
    <property type="match status" value="1"/>
</dbReference>
<dbReference type="InterPro" id="IPR009060">
    <property type="entry name" value="UBA-like_sf"/>
</dbReference>
<dbReference type="InterPro" id="IPR015940">
    <property type="entry name" value="UBA"/>
</dbReference>
<dbReference type="EMBL" id="GEDG01011715">
    <property type="protein sequence ID" value="JAP26927.1"/>
    <property type="molecule type" value="Transcribed_RNA"/>
</dbReference>